<sequence length="141" mass="16364">MEPVLSFTARLLMSLLTLLVLLIKFAKPVETFADNLWVGSRGICLRRKPALSLLFDLKFQVNEAGDVNHVVLGTLDIVHDCRQRCIVALPQLYWADRSTKRRWPESKYPKGLRLCYLVAVLAMMLVWYDSFPELEEWLNRV</sequence>
<keyword evidence="1" id="KW-0472">Membrane</keyword>
<accession>A0A8K0WK38</accession>
<organism evidence="2 3">
    <name type="scientific">Stachybotrys elegans</name>
    <dbReference type="NCBI Taxonomy" id="80388"/>
    <lineage>
        <taxon>Eukaryota</taxon>
        <taxon>Fungi</taxon>
        <taxon>Dikarya</taxon>
        <taxon>Ascomycota</taxon>
        <taxon>Pezizomycotina</taxon>
        <taxon>Sordariomycetes</taxon>
        <taxon>Hypocreomycetidae</taxon>
        <taxon>Hypocreales</taxon>
        <taxon>Stachybotryaceae</taxon>
        <taxon>Stachybotrys</taxon>
    </lineage>
</organism>
<feature type="transmembrane region" description="Helical" evidence="1">
    <location>
        <begin position="111"/>
        <end position="128"/>
    </location>
</feature>
<comment type="caution">
    <text evidence="2">The sequence shown here is derived from an EMBL/GenBank/DDBJ whole genome shotgun (WGS) entry which is preliminary data.</text>
</comment>
<evidence type="ECO:0000313" key="2">
    <source>
        <dbReference type="EMBL" id="KAH7304143.1"/>
    </source>
</evidence>
<dbReference type="AlphaFoldDB" id="A0A8K0WK38"/>
<keyword evidence="3" id="KW-1185">Reference proteome</keyword>
<name>A0A8K0WK38_9HYPO</name>
<feature type="transmembrane region" description="Helical" evidence="1">
    <location>
        <begin position="6"/>
        <end position="26"/>
    </location>
</feature>
<dbReference type="EMBL" id="JAGPNK010000025">
    <property type="protein sequence ID" value="KAH7304143.1"/>
    <property type="molecule type" value="Genomic_DNA"/>
</dbReference>
<dbReference type="Proteomes" id="UP000813444">
    <property type="component" value="Unassembled WGS sequence"/>
</dbReference>
<keyword evidence="1" id="KW-1133">Transmembrane helix</keyword>
<protein>
    <submittedName>
        <fullName evidence="2">Uncharacterized protein</fullName>
    </submittedName>
</protein>
<evidence type="ECO:0000256" key="1">
    <source>
        <dbReference type="SAM" id="Phobius"/>
    </source>
</evidence>
<gene>
    <name evidence="2" type="ORF">B0I35DRAFT_414626</name>
</gene>
<proteinExistence type="predicted"/>
<reference evidence="2" key="1">
    <citation type="journal article" date="2021" name="Nat. Commun.">
        <title>Genetic determinants of endophytism in the Arabidopsis root mycobiome.</title>
        <authorList>
            <person name="Mesny F."/>
            <person name="Miyauchi S."/>
            <person name="Thiergart T."/>
            <person name="Pickel B."/>
            <person name="Atanasova L."/>
            <person name="Karlsson M."/>
            <person name="Huettel B."/>
            <person name="Barry K.W."/>
            <person name="Haridas S."/>
            <person name="Chen C."/>
            <person name="Bauer D."/>
            <person name="Andreopoulos W."/>
            <person name="Pangilinan J."/>
            <person name="LaButti K."/>
            <person name="Riley R."/>
            <person name="Lipzen A."/>
            <person name="Clum A."/>
            <person name="Drula E."/>
            <person name="Henrissat B."/>
            <person name="Kohler A."/>
            <person name="Grigoriev I.V."/>
            <person name="Martin F.M."/>
            <person name="Hacquard S."/>
        </authorList>
    </citation>
    <scope>NUCLEOTIDE SEQUENCE</scope>
    <source>
        <strain evidence="2">MPI-CAGE-CH-0235</strain>
    </source>
</reference>
<evidence type="ECO:0000313" key="3">
    <source>
        <dbReference type="Proteomes" id="UP000813444"/>
    </source>
</evidence>
<keyword evidence="1" id="KW-0812">Transmembrane</keyword>